<keyword evidence="2" id="KW-1185">Reference proteome</keyword>
<dbReference type="EMBL" id="BAAANQ010000002">
    <property type="protein sequence ID" value="GAA2044532.1"/>
    <property type="molecule type" value="Genomic_DNA"/>
</dbReference>
<evidence type="ECO:0000313" key="2">
    <source>
        <dbReference type="Proteomes" id="UP001403094"/>
    </source>
</evidence>
<protein>
    <submittedName>
        <fullName evidence="1">Uncharacterized protein</fullName>
    </submittedName>
</protein>
<dbReference type="Proteomes" id="UP001403094">
    <property type="component" value="Unassembled WGS sequence"/>
</dbReference>
<gene>
    <name evidence="1" type="ORF">GCM10009757_10100</name>
</gene>
<name>A0ABP5GKJ1_9ACTN</name>
<reference evidence="2" key="1">
    <citation type="journal article" date="2019" name="Int. J. Syst. Evol. Microbiol.">
        <title>The Global Catalogue of Microorganisms (GCM) 10K type strain sequencing project: providing services to taxonomists for standard genome sequencing and annotation.</title>
        <authorList>
            <consortium name="The Broad Institute Genomics Platform"/>
            <consortium name="The Broad Institute Genome Sequencing Center for Infectious Disease"/>
            <person name="Wu L."/>
            <person name="Ma J."/>
        </authorList>
    </citation>
    <scope>NUCLEOTIDE SEQUENCE [LARGE SCALE GENOMIC DNA]</scope>
    <source>
        <strain evidence="2">JCM 14549</strain>
    </source>
</reference>
<evidence type="ECO:0000313" key="1">
    <source>
        <dbReference type="EMBL" id="GAA2044532.1"/>
    </source>
</evidence>
<organism evidence="1 2">
    <name type="scientific">Streptomyces cheonanensis</name>
    <dbReference type="NCBI Taxonomy" id="312720"/>
    <lineage>
        <taxon>Bacteria</taxon>
        <taxon>Bacillati</taxon>
        <taxon>Actinomycetota</taxon>
        <taxon>Actinomycetes</taxon>
        <taxon>Kitasatosporales</taxon>
        <taxon>Streptomycetaceae</taxon>
        <taxon>Streptomyces</taxon>
    </lineage>
</organism>
<proteinExistence type="predicted"/>
<accession>A0ABP5GKJ1</accession>
<sequence length="160" mass="17762">MWVADIYELMLTVDLRDDVPDDELDELRWHLGLGSQPEDLRIVKEFPHAVEGEHGELVVENHPVPLLGCHGAATKLTGALVSVLARSGCGRGGGWVLTSRQEFHPDEAEGLGVLLSWIAGKASDYQREPDGNIQLGWTRFYEEQQPEPLMVRDGVVGWPL</sequence>
<comment type="caution">
    <text evidence="1">The sequence shown here is derived from an EMBL/GenBank/DDBJ whole genome shotgun (WGS) entry which is preliminary data.</text>
</comment>